<feature type="transmembrane region" description="Helical" evidence="10">
    <location>
        <begin position="523"/>
        <end position="542"/>
    </location>
</feature>
<dbReference type="EMBL" id="VHIQ01000003">
    <property type="protein sequence ID" value="TPV34085.1"/>
    <property type="molecule type" value="Genomic_DNA"/>
</dbReference>
<protein>
    <submittedName>
        <fullName evidence="12">Glycosyltransferase</fullName>
    </submittedName>
</protein>
<keyword evidence="3 12" id="KW-0808">Transferase</keyword>
<evidence type="ECO:0000256" key="2">
    <source>
        <dbReference type="ARBA" id="ARBA00022676"/>
    </source>
</evidence>
<feature type="active site" description="Nucleophile" evidence="9">
    <location>
        <position position="782"/>
    </location>
</feature>
<accession>A0A506PLA4</accession>
<evidence type="ECO:0000256" key="8">
    <source>
        <dbReference type="ARBA" id="ARBA00023295"/>
    </source>
</evidence>
<evidence type="ECO:0000256" key="4">
    <source>
        <dbReference type="ARBA" id="ARBA00022692"/>
    </source>
</evidence>
<dbReference type="PROSITE" id="PS51764">
    <property type="entry name" value="GH26"/>
    <property type="match status" value="1"/>
</dbReference>
<reference evidence="12 13" key="1">
    <citation type="submission" date="2019-06" db="EMBL/GenBank/DDBJ databases">
        <title>Flavobacteriaceae Paucihalobacterium erythroidium CWB-1, complete genome.</title>
        <authorList>
            <person name="Wu S."/>
        </authorList>
    </citation>
    <scope>NUCLEOTIDE SEQUENCE [LARGE SCALE GENOMIC DNA]</scope>
    <source>
        <strain evidence="12 13">CWB-1</strain>
    </source>
</reference>
<dbReference type="OrthoDB" id="9802773at2"/>
<feature type="transmembrane region" description="Helical" evidence="10">
    <location>
        <begin position="332"/>
        <end position="353"/>
    </location>
</feature>
<feature type="transmembrane region" description="Helical" evidence="10">
    <location>
        <begin position="466"/>
        <end position="487"/>
    </location>
</feature>
<dbReference type="SUPFAM" id="SSF51445">
    <property type="entry name" value="(Trans)glycosidases"/>
    <property type="match status" value="2"/>
</dbReference>
<evidence type="ECO:0000256" key="6">
    <source>
        <dbReference type="ARBA" id="ARBA00022989"/>
    </source>
</evidence>
<keyword evidence="13" id="KW-1185">Reference proteome</keyword>
<feature type="domain" description="GH26" evidence="11">
    <location>
        <begin position="548"/>
        <end position="845"/>
    </location>
</feature>
<comment type="subcellular location">
    <subcellularLocation>
        <location evidence="1">Membrane</location>
        <topology evidence="1">Multi-pass membrane protein</topology>
    </subcellularLocation>
</comment>
<evidence type="ECO:0000259" key="11">
    <source>
        <dbReference type="PROSITE" id="PS51764"/>
    </source>
</evidence>
<keyword evidence="8 9" id="KW-0326">Glycosidase</keyword>
<dbReference type="GO" id="GO:0005886">
    <property type="term" value="C:plasma membrane"/>
    <property type="evidence" value="ECO:0007669"/>
    <property type="project" value="TreeGrafter"/>
</dbReference>
<keyword evidence="5 9" id="KW-0378">Hydrolase</keyword>
<feature type="transmembrane region" description="Helical" evidence="10">
    <location>
        <begin position="440"/>
        <end position="460"/>
    </location>
</feature>
<dbReference type="GO" id="GO:0004553">
    <property type="term" value="F:hydrolase activity, hydrolyzing O-glycosyl compounds"/>
    <property type="evidence" value="ECO:0007669"/>
    <property type="project" value="InterPro"/>
</dbReference>
<comment type="caution">
    <text evidence="12">The sequence shown here is derived from an EMBL/GenBank/DDBJ whole genome shotgun (WGS) entry which is preliminary data.</text>
</comment>
<keyword evidence="4 10" id="KW-0812">Transmembrane</keyword>
<evidence type="ECO:0000256" key="10">
    <source>
        <dbReference type="SAM" id="Phobius"/>
    </source>
</evidence>
<dbReference type="PANTHER" id="PTHR43867">
    <property type="entry name" value="CELLULOSE SYNTHASE CATALYTIC SUBUNIT A [UDP-FORMING]"/>
    <property type="match status" value="1"/>
</dbReference>
<dbReference type="Gene3D" id="3.20.20.80">
    <property type="entry name" value="Glycosidases"/>
    <property type="match status" value="2"/>
</dbReference>
<name>A0A506PLA4_9FLAO</name>
<evidence type="ECO:0000313" key="13">
    <source>
        <dbReference type="Proteomes" id="UP000317332"/>
    </source>
</evidence>
<feature type="transmembrane region" description="Helical" evidence="10">
    <location>
        <begin position="16"/>
        <end position="37"/>
    </location>
</feature>
<feature type="transmembrane region" description="Helical" evidence="10">
    <location>
        <begin position="46"/>
        <end position="67"/>
    </location>
</feature>
<evidence type="ECO:0000256" key="9">
    <source>
        <dbReference type="PROSITE-ProRule" id="PRU01100"/>
    </source>
</evidence>
<evidence type="ECO:0000256" key="3">
    <source>
        <dbReference type="ARBA" id="ARBA00022679"/>
    </source>
</evidence>
<dbReference type="Gene3D" id="3.90.550.10">
    <property type="entry name" value="Spore Coat Polysaccharide Biosynthesis Protein SpsA, Chain A"/>
    <property type="match status" value="1"/>
</dbReference>
<dbReference type="InterPro" id="IPR050321">
    <property type="entry name" value="Glycosyltr_2/OpgH_subfam"/>
</dbReference>
<organism evidence="12 13">
    <name type="scientific">Paucihalobacter ruber</name>
    <dbReference type="NCBI Taxonomy" id="2567861"/>
    <lineage>
        <taxon>Bacteria</taxon>
        <taxon>Pseudomonadati</taxon>
        <taxon>Bacteroidota</taxon>
        <taxon>Flavobacteriia</taxon>
        <taxon>Flavobacteriales</taxon>
        <taxon>Flavobacteriaceae</taxon>
        <taxon>Paucihalobacter</taxon>
    </lineage>
</organism>
<dbReference type="SUPFAM" id="SSF53448">
    <property type="entry name" value="Nucleotide-diphospho-sugar transferases"/>
    <property type="match status" value="1"/>
</dbReference>
<comment type="similarity">
    <text evidence="9">Belongs to the glycosyl hydrolase 26 family.</text>
</comment>
<feature type="active site" description="Proton donor" evidence="9">
    <location>
        <position position="677"/>
    </location>
</feature>
<keyword evidence="7 10" id="KW-0472">Membrane</keyword>
<evidence type="ECO:0000313" key="12">
    <source>
        <dbReference type="EMBL" id="TPV34085.1"/>
    </source>
</evidence>
<dbReference type="Pfam" id="PF13641">
    <property type="entry name" value="Glyco_tranf_2_3"/>
    <property type="match status" value="1"/>
</dbReference>
<gene>
    <name evidence="12" type="ORF">FJ651_07975</name>
</gene>
<dbReference type="RefSeq" id="WP_140989982.1">
    <property type="nucleotide sequence ID" value="NZ_VHIQ01000003.1"/>
</dbReference>
<evidence type="ECO:0000256" key="7">
    <source>
        <dbReference type="ARBA" id="ARBA00023136"/>
    </source>
</evidence>
<keyword evidence="2" id="KW-0328">Glycosyltransferase</keyword>
<proteinExistence type="inferred from homology"/>
<dbReference type="InterPro" id="IPR022790">
    <property type="entry name" value="GH26_dom"/>
</dbReference>
<dbReference type="GO" id="GO:0016758">
    <property type="term" value="F:hexosyltransferase activity"/>
    <property type="evidence" value="ECO:0007669"/>
    <property type="project" value="TreeGrafter"/>
</dbReference>
<dbReference type="InterPro" id="IPR029044">
    <property type="entry name" value="Nucleotide-diphossugar_trans"/>
</dbReference>
<dbReference type="CDD" id="cd06421">
    <property type="entry name" value="CESA_CelA_like"/>
    <property type="match status" value="1"/>
</dbReference>
<dbReference type="PANTHER" id="PTHR43867:SF2">
    <property type="entry name" value="CELLULOSE SYNTHASE CATALYTIC SUBUNIT A [UDP-FORMING]"/>
    <property type="match status" value="1"/>
</dbReference>
<sequence>MSYSAPVKAPTQKEILTIRILIILGILSFINFFYWFFDNDLIDNKWLYGLLLLSITFDSLRVLYIWYHYWAISIPKPPEFKSKPTVDVLTTYFPGEPYQMVTKTLLAIKKLNYPNTAYLCDEANDPYLKEFCINHGIKHVTRNNRIDAKAGNINNALKIANGDICLVLDPDHIPSEDFLDVVLPYFEDEQVGFVQTVQSYYNCNSSLVARGAAEQTYHFYGPVMMTMNTYGTVNAIGANCVFRRKALDSIGGHAAGLSEDLHTAMRLHAKKWTSVYVPQVLTSGLAPDTLGAYYKQQLKWSRGTFELLFTVYPKLFKQFTNRQKLHYGILPLHYLSGFIILINLLIPIISLLLSTTPWKGNIVNFSFLFLPVLLSILTIRLYVQKWVMQKSEYGIHLTGGILFITTWWFFVLGCIYTFLRKKIPYIPTPKDGSEIAGFKLLFPNILFAMLSIFAVIYGLYKDFTPFSIIMSGFALLNAYFLLNTLWFHNEKIIKHKFIKTDLTGIRTILSPKKHEIYHFWRQFALYILVACLPLFFIAQYKIERNKFENLSTTSKRLNALKSFGVFFPSEDDGITNITLVKNLENEFFTKYNIISLYVPWVDLENSNFPCSEIEAIYKRGSIAMITWEPWIPESFENIDNLHVFELIRLGAFDDYISNMALKLKEIEAPVLLRFAHEFDNPFYPWFVNNDQGFNDLKKAWQHIHQIFDREGATNVQWIWNPWEAKNVAASFPGSNYVDKVGLNILNYAHLNPQNRDFSFQELYQPFKKELFKLTNLPVIITELGSLGQTNKERLNWNIEAFKSIAQYPEIESAVLFYSNLDNNLPLETNNINAEVLDWTFKLEEFSPNIKITKTINIESNLNIPKKVLGVNYNKGRNWSKSFYTLNRRTLIKDFKEMKKLGINAIRYTNNKVYNYNVLKLAEEAGIQVSFGFSIPTDINWAEDEQKKIKLSNDIFQTVKNLQKHTYIISWHFDTDVLAQLNYQYNRIEVTKQQYAYLNWLESLLNKIKATDASRPFIIDIEVSSQFHNNFHIIQSQISNIDAIGLLVIDDRYLQDALTKLNDEDINYQISQISATSLNQHIVNQINIPYFITNWQDNHEFNKISFDGLLDLSGKPKTDYFELKRLLEQDSSADILPEIKILKPAKLLYPGHTQTYNAMVLIDNLNWVYGESLKNFEFEWYLIKCNDTGDFLAIKKLDNTPKLKLTIPEDYNNYLLQLRISNQQMSRQTITTLNTPLNQLN</sequence>
<feature type="transmembrane region" description="Helical" evidence="10">
    <location>
        <begin position="365"/>
        <end position="383"/>
    </location>
</feature>
<keyword evidence="6 10" id="KW-1133">Transmembrane helix</keyword>
<dbReference type="InterPro" id="IPR017853">
    <property type="entry name" value="GH"/>
</dbReference>
<feature type="transmembrane region" description="Helical" evidence="10">
    <location>
        <begin position="395"/>
        <end position="419"/>
    </location>
</feature>
<dbReference type="Pfam" id="PF02156">
    <property type="entry name" value="Glyco_hydro_26"/>
    <property type="match status" value="1"/>
</dbReference>
<evidence type="ECO:0000256" key="1">
    <source>
        <dbReference type="ARBA" id="ARBA00004141"/>
    </source>
</evidence>
<dbReference type="AlphaFoldDB" id="A0A506PLA4"/>
<evidence type="ECO:0000256" key="5">
    <source>
        <dbReference type="ARBA" id="ARBA00022801"/>
    </source>
</evidence>
<dbReference type="Proteomes" id="UP000317332">
    <property type="component" value="Unassembled WGS sequence"/>
</dbReference>